<organism evidence="2 3">
    <name type="scientific">Halogeometricum rufum</name>
    <dbReference type="NCBI Taxonomy" id="553469"/>
    <lineage>
        <taxon>Archaea</taxon>
        <taxon>Methanobacteriati</taxon>
        <taxon>Methanobacteriota</taxon>
        <taxon>Stenosarchaea group</taxon>
        <taxon>Halobacteria</taxon>
        <taxon>Halobacteriales</taxon>
        <taxon>Haloferacaceae</taxon>
        <taxon>Halogeometricum</taxon>
    </lineage>
</organism>
<dbReference type="PANTHER" id="PTHR46825:SF7">
    <property type="entry name" value="D-ALANYL-D-ALANINE CARBOXYPEPTIDASE"/>
    <property type="match status" value="1"/>
</dbReference>
<dbReference type="Proteomes" id="UP000198531">
    <property type="component" value="Unassembled WGS sequence"/>
</dbReference>
<dbReference type="STRING" id="553469.SAMN04487947_1666"/>
<dbReference type="InterPro" id="IPR001466">
    <property type="entry name" value="Beta-lactam-related"/>
</dbReference>
<keyword evidence="2" id="KW-0645">Protease</keyword>
<dbReference type="GO" id="GO:0004180">
    <property type="term" value="F:carboxypeptidase activity"/>
    <property type="evidence" value="ECO:0007669"/>
    <property type="project" value="UniProtKB-KW"/>
</dbReference>
<keyword evidence="2" id="KW-0378">Hydrolase</keyword>
<sequence length="346" mass="38426">MLSAAVQRASERRADTGLQATVIFDDGTVWHGVAGEADHGDSDPLTHEDHLYIGSVTKLFTATLVMRRVQRGAISLSDTVDEWLDLEYADDVTVRMLLNHTSGVPNYTEDLWFGLRYFARPSKRWTPGELVDVVGGKPLNFAPGSRHRYSNSNYVLLGRLLERVTGSPYSALVRSLVREELGYDRTYYLDYPDETVIANAYDESIFRFGRQNLTAFRTSMETGAYAAGGILSTAPDVASFVRSVFDGRVLDEDVLSDMRTFVDAPDEDVPTQVEYGLGIRHLRIGDEDLYGHTGTIPGYSAIAMHHDEPRYTIAVIGNVSTIAQAEICGALQRVVLDERYRAIGSE</sequence>
<feature type="domain" description="Beta-lactamase-related" evidence="1">
    <location>
        <begin position="5"/>
        <end position="318"/>
    </location>
</feature>
<dbReference type="InterPro" id="IPR012338">
    <property type="entry name" value="Beta-lactam/transpept-like"/>
</dbReference>
<gene>
    <name evidence="2" type="ORF">SAMN04487947_1666</name>
</gene>
<dbReference type="Gene3D" id="3.40.710.10">
    <property type="entry name" value="DD-peptidase/beta-lactamase superfamily"/>
    <property type="match status" value="1"/>
</dbReference>
<dbReference type="Pfam" id="PF00144">
    <property type="entry name" value="Beta-lactamase"/>
    <property type="match status" value="1"/>
</dbReference>
<evidence type="ECO:0000313" key="2">
    <source>
        <dbReference type="EMBL" id="SFR45800.1"/>
    </source>
</evidence>
<proteinExistence type="predicted"/>
<dbReference type="EMBL" id="FOYT01000001">
    <property type="protein sequence ID" value="SFR45800.1"/>
    <property type="molecule type" value="Genomic_DNA"/>
</dbReference>
<dbReference type="PANTHER" id="PTHR46825">
    <property type="entry name" value="D-ALANYL-D-ALANINE-CARBOXYPEPTIDASE/ENDOPEPTIDASE AMPH"/>
    <property type="match status" value="1"/>
</dbReference>
<keyword evidence="3" id="KW-1185">Reference proteome</keyword>
<dbReference type="SUPFAM" id="SSF56601">
    <property type="entry name" value="beta-lactamase/transpeptidase-like"/>
    <property type="match status" value="1"/>
</dbReference>
<reference evidence="3" key="1">
    <citation type="submission" date="2016-10" db="EMBL/GenBank/DDBJ databases">
        <authorList>
            <person name="Varghese N."/>
            <person name="Submissions S."/>
        </authorList>
    </citation>
    <scope>NUCLEOTIDE SEQUENCE [LARGE SCALE GENOMIC DNA]</scope>
    <source>
        <strain evidence="3">CGMCC 1.7736</strain>
    </source>
</reference>
<evidence type="ECO:0000313" key="3">
    <source>
        <dbReference type="Proteomes" id="UP000198531"/>
    </source>
</evidence>
<accession>A0A1I6GUF3</accession>
<evidence type="ECO:0000259" key="1">
    <source>
        <dbReference type="Pfam" id="PF00144"/>
    </source>
</evidence>
<dbReference type="InterPro" id="IPR050491">
    <property type="entry name" value="AmpC-like"/>
</dbReference>
<keyword evidence="2" id="KW-0121">Carboxypeptidase</keyword>
<dbReference type="AlphaFoldDB" id="A0A1I6GUF3"/>
<protein>
    <submittedName>
        <fullName evidence="2">D-alanyl-D-alanine carboxypeptidase</fullName>
    </submittedName>
</protein>
<name>A0A1I6GUF3_9EURY</name>